<evidence type="ECO:0000256" key="6">
    <source>
        <dbReference type="ARBA" id="ARBA00022741"/>
    </source>
</evidence>
<evidence type="ECO:0000256" key="8">
    <source>
        <dbReference type="ARBA" id="ARBA00022840"/>
    </source>
</evidence>
<evidence type="ECO:0000256" key="4">
    <source>
        <dbReference type="ARBA" id="ARBA00022538"/>
    </source>
</evidence>
<dbReference type="InterPro" id="IPR036640">
    <property type="entry name" value="ABC1_TM_sf"/>
</dbReference>
<dbReference type="AlphaFoldDB" id="A0A8E0VIV3"/>
<dbReference type="GO" id="GO:0016887">
    <property type="term" value="F:ATP hydrolysis activity"/>
    <property type="evidence" value="ECO:0007669"/>
    <property type="project" value="InterPro"/>
</dbReference>
<keyword evidence="11 18" id="KW-1133">Transmembrane helix</keyword>
<name>A0A8E0VIV3_9TREM</name>
<dbReference type="Proteomes" id="UP000728185">
    <property type="component" value="Unassembled WGS sequence"/>
</dbReference>
<dbReference type="PROSITE" id="PS00211">
    <property type="entry name" value="ABC_TRANSPORTER_1"/>
    <property type="match status" value="1"/>
</dbReference>
<dbReference type="InterPro" id="IPR039421">
    <property type="entry name" value="Type_1_exporter"/>
</dbReference>
<evidence type="ECO:0000259" key="19">
    <source>
        <dbReference type="PROSITE" id="PS50893"/>
    </source>
</evidence>
<dbReference type="PROSITE" id="PS50893">
    <property type="entry name" value="ABC_TRANSPORTER_2"/>
    <property type="match status" value="1"/>
</dbReference>
<evidence type="ECO:0000256" key="10">
    <source>
        <dbReference type="ARBA" id="ARBA00022958"/>
    </source>
</evidence>
<feature type="transmembrane region" description="Helical" evidence="18">
    <location>
        <begin position="223"/>
        <end position="243"/>
    </location>
</feature>
<comment type="subcellular location">
    <subcellularLocation>
        <location evidence="1">Mitochondrion inner membrane</location>
        <topology evidence="1">Multi-pass membrane protein</topology>
    </subcellularLocation>
</comment>
<evidence type="ECO:0000256" key="12">
    <source>
        <dbReference type="ARBA" id="ARBA00023065"/>
    </source>
</evidence>
<reference evidence="21" key="1">
    <citation type="submission" date="2019-05" db="EMBL/GenBank/DDBJ databases">
        <title>Annotation for the trematode Fasciolopsis buski.</title>
        <authorList>
            <person name="Choi Y.-J."/>
        </authorList>
    </citation>
    <scope>NUCLEOTIDE SEQUENCE</scope>
    <source>
        <strain evidence="21">HT</strain>
        <tissue evidence="21">Whole worm</tissue>
    </source>
</reference>
<evidence type="ECO:0000256" key="18">
    <source>
        <dbReference type="SAM" id="Phobius"/>
    </source>
</evidence>
<dbReference type="GO" id="GO:0005524">
    <property type="term" value="F:ATP binding"/>
    <property type="evidence" value="ECO:0007669"/>
    <property type="project" value="UniProtKB-KW"/>
</dbReference>
<dbReference type="GO" id="GO:0015421">
    <property type="term" value="F:ABC-type oligopeptide transporter activity"/>
    <property type="evidence" value="ECO:0007669"/>
    <property type="project" value="TreeGrafter"/>
</dbReference>
<comment type="similarity">
    <text evidence="2">Belongs to the ABC transporter superfamily. ABCB family. Multidrug resistance exporter (TC 3.A.1.201) subfamily.</text>
</comment>
<dbReference type="InterPro" id="IPR003593">
    <property type="entry name" value="AAA+_ATPase"/>
</dbReference>
<comment type="caution">
    <text evidence="21">The sequence shown here is derived from an EMBL/GenBank/DDBJ whole genome shotgun (WGS) entry which is preliminary data.</text>
</comment>
<evidence type="ECO:0000256" key="3">
    <source>
        <dbReference type="ARBA" id="ARBA00022448"/>
    </source>
</evidence>
<dbReference type="SUPFAM" id="SSF90123">
    <property type="entry name" value="ABC transporter transmembrane region"/>
    <property type="match status" value="1"/>
</dbReference>
<dbReference type="Gene3D" id="3.40.50.300">
    <property type="entry name" value="P-loop containing nucleotide triphosphate hydrolases"/>
    <property type="match status" value="1"/>
</dbReference>
<keyword evidence="7" id="KW-0999">Mitochondrion inner membrane</keyword>
<evidence type="ECO:0000256" key="9">
    <source>
        <dbReference type="ARBA" id="ARBA00022946"/>
    </source>
</evidence>
<keyword evidence="5 18" id="KW-0812">Transmembrane</keyword>
<dbReference type="InterPro" id="IPR011527">
    <property type="entry name" value="ABC1_TM_dom"/>
</dbReference>
<evidence type="ECO:0000313" key="22">
    <source>
        <dbReference type="Proteomes" id="UP000728185"/>
    </source>
</evidence>
<sequence length="660" mass="72663">MTLPSNRFASCRGLVLSLSFGSVSGFALSKGTFFLPHVSCDSGHLETVVPMSDDFEREKFSTWNYGDILLLIKPDLLEFFGAILSAITAAMLNVYIPLCLGDLVNKLSDCFNQKERIHVLYGPALRLCLSYTLQTCATFLYIGLLASVGERMAARLRAQLFERILRQDMAYFNVHSCSKLLDEIASDVHIFKSSFKQCVSHGLRCTAQIVGSVYALFTISTTLTYTLLGSLPCIFLVGTLMGAELRRQSVEARLQNSRAITVAEESLSNMCTVKSLNLEDTQYLRFCAELDRGRSLNEKLGYGIGVFQGLSNLALNGVVLIVLYVGGHLLSRDEINPGSLMSFLVTTQTVQRSLAQLSLLYGQVLRGNVAFSRIQDVLRSASGIEVLTNKSEKSYTADHVRWKTTEFSPEIEFLDVQFAYPSRKGAIVLDKLNLAIPPGKVVALVGKSGAGKSTVVSLIERFYDPLAGSIQIGGYDLRDIPLDVLRGHLIGYISQEPQIFNTTIRENIRFGRLNATDVEVEAAARLANAHDFIVNQLPDGYETRVGQGADSVAGLSGGQRQRIAIARVLLKNAPILLLDEATSALDAKSESQVQAALSRVMKDRTVLIIAHRLSTVRQADLIVVIANGRTVEHGTHEDLMARRGAYYELVCRQENRDLIE</sequence>
<dbReference type="GO" id="GO:0090374">
    <property type="term" value="P:oligopeptide export from mitochondrion"/>
    <property type="evidence" value="ECO:0007669"/>
    <property type="project" value="TreeGrafter"/>
</dbReference>
<keyword evidence="22" id="KW-1185">Reference proteome</keyword>
<dbReference type="InterPro" id="IPR027417">
    <property type="entry name" value="P-loop_NTPase"/>
</dbReference>
<evidence type="ECO:0000256" key="16">
    <source>
        <dbReference type="ARBA" id="ARBA00041416"/>
    </source>
</evidence>
<dbReference type="OrthoDB" id="6500128at2759"/>
<dbReference type="CDD" id="cd18574">
    <property type="entry name" value="ABC_6TM_ABCB8_like"/>
    <property type="match status" value="1"/>
</dbReference>
<keyword evidence="12" id="KW-0406">Ion transport</keyword>
<evidence type="ECO:0000313" key="21">
    <source>
        <dbReference type="EMBL" id="KAA0190708.1"/>
    </source>
</evidence>
<dbReference type="Gene3D" id="1.20.1560.10">
    <property type="entry name" value="ABC transporter type 1, transmembrane domain"/>
    <property type="match status" value="1"/>
</dbReference>
<keyword evidence="4" id="KW-0633">Potassium transport</keyword>
<dbReference type="Pfam" id="PF00664">
    <property type="entry name" value="ABC_membrane"/>
    <property type="match status" value="1"/>
</dbReference>
<keyword evidence="14 18" id="KW-0472">Membrane</keyword>
<dbReference type="PANTHER" id="PTHR43394:SF17">
    <property type="entry name" value="MITOCHONDRIAL POTASSIUM CHANNEL ATP-BINDING SUBUNIT"/>
    <property type="match status" value="1"/>
</dbReference>
<dbReference type="SUPFAM" id="SSF52540">
    <property type="entry name" value="P-loop containing nucleoside triphosphate hydrolases"/>
    <property type="match status" value="1"/>
</dbReference>
<dbReference type="GO" id="GO:0006813">
    <property type="term" value="P:potassium ion transport"/>
    <property type="evidence" value="ECO:0007669"/>
    <property type="project" value="UniProtKB-KW"/>
</dbReference>
<keyword evidence="6" id="KW-0547">Nucleotide-binding</keyword>
<dbReference type="PROSITE" id="PS50929">
    <property type="entry name" value="ABC_TM1F"/>
    <property type="match status" value="1"/>
</dbReference>
<evidence type="ECO:0000256" key="13">
    <source>
        <dbReference type="ARBA" id="ARBA00023128"/>
    </source>
</evidence>
<feature type="transmembrane region" description="Helical" evidence="18">
    <location>
        <begin position="124"/>
        <end position="146"/>
    </location>
</feature>
<evidence type="ECO:0000256" key="11">
    <source>
        <dbReference type="ARBA" id="ARBA00022989"/>
    </source>
</evidence>
<keyword evidence="9" id="KW-0809">Transit peptide</keyword>
<dbReference type="InterPro" id="IPR017871">
    <property type="entry name" value="ABC_transporter-like_CS"/>
</dbReference>
<evidence type="ECO:0000256" key="5">
    <source>
        <dbReference type="ARBA" id="ARBA00022692"/>
    </source>
</evidence>
<feature type="domain" description="ABC transporter" evidence="19">
    <location>
        <begin position="411"/>
        <end position="652"/>
    </location>
</feature>
<evidence type="ECO:0000256" key="2">
    <source>
        <dbReference type="ARBA" id="ARBA00007577"/>
    </source>
</evidence>
<dbReference type="PANTHER" id="PTHR43394">
    <property type="entry name" value="ATP-DEPENDENT PERMEASE MDL1, MITOCHONDRIAL"/>
    <property type="match status" value="1"/>
</dbReference>
<keyword evidence="10" id="KW-0630">Potassium</keyword>
<dbReference type="Pfam" id="PF00005">
    <property type="entry name" value="ABC_tran"/>
    <property type="match status" value="1"/>
</dbReference>
<gene>
    <name evidence="21" type="ORF">FBUS_03836</name>
</gene>
<feature type="transmembrane region" description="Helical" evidence="18">
    <location>
        <begin position="300"/>
        <end position="325"/>
    </location>
</feature>
<accession>A0A8E0VIV3</accession>
<dbReference type="CDD" id="cd03249">
    <property type="entry name" value="ABC_MTABC3_MDL1_MDL2"/>
    <property type="match status" value="1"/>
</dbReference>
<evidence type="ECO:0000256" key="15">
    <source>
        <dbReference type="ARBA" id="ARBA00040439"/>
    </source>
</evidence>
<keyword evidence="3" id="KW-0813">Transport</keyword>
<proteinExistence type="inferred from homology"/>
<evidence type="ECO:0000256" key="14">
    <source>
        <dbReference type="ARBA" id="ARBA00023136"/>
    </source>
</evidence>
<dbReference type="GO" id="GO:0005743">
    <property type="term" value="C:mitochondrial inner membrane"/>
    <property type="evidence" value="ECO:0007669"/>
    <property type="project" value="UniProtKB-SubCell"/>
</dbReference>
<evidence type="ECO:0000256" key="1">
    <source>
        <dbReference type="ARBA" id="ARBA00004448"/>
    </source>
</evidence>
<feature type="transmembrane region" description="Helical" evidence="18">
    <location>
        <begin position="79"/>
        <end position="104"/>
    </location>
</feature>
<keyword evidence="8 21" id="KW-0067">ATP-binding</keyword>
<protein>
    <recommendedName>
        <fullName evidence="15">Mitochondrial potassium channel ATP-binding subunit</fullName>
    </recommendedName>
    <alternativeName>
        <fullName evidence="17">ATP-binding cassette sub-family B member 8, mitochondrial</fullName>
    </alternativeName>
    <alternativeName>
        <fullName evidence="16">Mitochondrial sulfonylurea-receptor</fullName>
    </alternativeName>
</protein>
<evidence type="ECO:0000256" key="7">
    <source>
        <dbReference type="ARBA" id="ARBA00022792"/>
    </source>
</evidence>
<evidence type="ECO:0000256" key="17">
    <source>
        <dbReference type="ARBA" id="ARBA00042968"/>
    </source>
</evidence>
<evidence type="ECO:0000259" key="20">
    <source>
        <dbReference type="PROSITE" id="PS50929"/>
    </source>
</evidence>
<feature type="domain" description="ABC transmembrane type-1" evidence="20">
    <location>
        <begin position="80"/>
        <end position="366"/>
    </location>
</feature>
<dbReference type="InterPro" id="IPR003439">
    <property type="entry name" value="ABC_transporter-like_ATP-bd"/>
</dbReference>
<keyword evidence="13" id="KW-0496">Mitochondrion</keyword>
<dbReference type="FunFam" id="3.40.50.300:FF:000218">
    <property type="entry name" value="Multidrug ABC transporter ATP-binding protein"/>
    <property type="match status" value="1"/>
</dbReference>
<dbReference type="EMBL" id="LUCM01006836">
    <property type="protein sequence ID" value="KAA0190708.1"/>
    <property type="molecule type" value="Genomic_DNA"/>
</dbReference>
<organism evidence="21 22">
    <name type="scientific">Fasciolopsis buskii</name>
    <dbReference type="NCBI Taxonomy" id="27845"/>
    <lineage>
        <taxon>Eukaryota</taxon>
        <taxon>Metazoa</taxon>
        <taxon>Spiralia</taxon>
        <taxon>Lophotrochozoa</taxon>
        <taxon>Platyhelminthes</taxon>
        <taxon>Trematoda</taxon>
        <taxon>Digenea</taxon>
        <taxon>Plagiorchiida</taxon>
        <taxon>Echinostomata</taxon>
        <taxon>Echinostomatoidea</taxon>
        <taxon>Fasciolidae</taxon>
        <taxon>Fasciolopsis</taxon>
    </lineage>
</organism>
<dbReference type="SMART" id="SM00382">
    <property type="entry name" value="AAA"/>
    <property type="match status" value="1"/>
</dbReference>